<gene>
    <name evidence="1" type="ORF">N5A92_18140</name>
</gene>
<dbReference type="InterPro" id="IPR036692">
    <property type="entry name" value="Shew3726-like_sf"/>
</dbReference>
<proteinExistence type="predicted"/>
<dbReference type="InterPro" id="IPR009962">
    <property type="entry name" value="DUF1488"/>
</dbReference>
<evidence type="ECO:0000313" key="2">
    <source>
        <dbReference type="Proteomes" id="UP001320831"/>
    </source>
</evidence>
<dbReference type="EMBL" id="JAOCZP010000005">
    <property type="protein sequence ID" value="MCT7376950.1"/>
    <property type="molecule type" value="Genomic_DNA"/>
</dbReference>
<comment type="caution">
    <text evidence="1">The sequence shown here is derived from an EMBL/GenBank/DDBJ whole genome shotgun (WGS) entry which is preliminary data.</text>
</comment>
<dbReference type="SUPFAM" id="SSF160272">
    <property type="entry name" value="Shew3726-like"/>
    <property type="match status" value="1"/>
</dbReference>
<protein>
    <submittedName>
        <fullName evidence="1">DUF1488 domain-containing protein</fullName>
    </submittedName>
</protein>
<name>A0ABT2LQX0_9HYPH</name>
<accession>A0ABT2LQX0</accession>
<sequence>MTLEFPNRSRSFDEARNAVHFIGYDGMFEVPFFVEAAALSRPGRTELTETDFLTAFDAARNSIHAVAREAYSHGRRTSYTLTAADFR</sequence>
<dbReference type="Pfam" id="PF07369">
    <property type="entry name" value="DUF1488"/>
    <property type="match status" value="1"/>
</dbReference>
<dbReference type="RefSeq" id="WP_260905203.1">
    <property type="nucleotide sequence ID" value="NZ_JAOCZP010000005.1"/>
</dbReference>
<dbReference type="Proteomes" id="UP001320831">
    <property type="component" value="Unassembled WGS sequence"/>
</dbReference>
<keyword evidence="2" id="KW-1185">Reference proteome</keyword>
<evidence type="ECO:0000313" key="1">
    <source>
        <dbReference type="EMBL" id="MCT7376950.1"/>
    </source>
</evidence>
<organism evidence="1 2">
    <name type="scientific">Chelativorans salis</name>
    <dbReference type="NCBI Taxonomy" id="2978478"/>
    <lineage>
        <taxon>Bacteria</taxon>
        <taxon>Pseudomonadati</taxon>
        <taxon>Pseudomonadota</taxon>
        <taxon>Alphaproteobacteria</taxon>
        <taxon>Hyphomicrobiales</taxon>
        <taxon>Phyllobacteriaceae</taxon>
        <taxon>Chelativorans</taxon>
    </lineage>
</organism>
<reference evidence="1 2" key="1">
    <citation type="submission" date="2022-09" db="EMBL/GenBank/DDBJ databases">
        <title>Chelativorans salina sp. nov., a novel slightly halophilic bacterium isolated from a saline lake sediment enrichment.</title>
        <authorList>
            <person name="Gao L."/>
            <person name="Fang B.-Z."/>
            <person name="Li W.-J."/>
        </authorList>
    </citation>
    <scope>NUCLEOTIDE SEQUENCE [LARGE SCALE GENOMIC DNA]</scope>
    <source>
        <strain evidence="1 2">EGI FJ00035</strain>
    </source>
</reference>